<dbReference type="Pfam" id="PF03382">
    <property type="entry name" value="DUF285"/>
    <property type="match status" value="1"/>
</dbReference>
<comment type="caution">
    <text evidence="2">The sequence shown here is derived from an EMBL/GenBank/DDBJ whole genome shotgun (WGS) entry which is preliminary data.</text>
</comment>
<evidence type="ECO:0000256" key="1">
    <source>
        <dbReference type="ARBA" id="ARBA00022729"/>
    </source>
</evidence>
<dbReference type="InterPro" id="IPR050328">
    <property type="entry name" value="Dev_Immune_Receptor"/>
</dbReference>
<gene>
    <name evidence="2" type="ORF">H9935_10595</name>
</gene>
<reference evidence="2" key="1">
    <citation type="journal article" date="2021" name="PeerJ">
        <title>Extensive microbial diversity within the chicken gut microbiome revealed by metagenomics and culture.</title>
        <authorList>
            <person name="Gilroy R."/>
            <person name="Ravi A."/>
            <person name="Getino M."/>
            <person name="Pursley I."/>
            <person name="Horton D.L."/>
            <person name="Alikhan N.F."/>
            <person name="Baker D."/>
            <person name="Gharbi K."/>
            <person name="Hall N."/>
            <person name="Watson M."/>
            <person name="Adriaenssens E.M."/>
            <person name="Foster-Nyarko E."/>
            <person name="Jarju S."/>
            <person name="Secka A."/>
            <person name="Antonio M."/>
            <person name="Oren A."/>
            <person name="Chaudhuri R.R."/>
            <person name="La Ragione R."/>
            <person name="Hildebrand F."/>
            <person name="Pallen M.J."/>
        </authorList>
    </citation>
    <scope>NUCLEOTIDE SEQUENCE</scope>
    <source>
        <strain evidence="2">ChiSxjej6B18-287</strain>
    </source>
</reference>
<reference evidence="2" key="2">
    <citation type="submission" date="2021-04" db="EMBL/GenBank/DDBJ databases">
        <authorList>
            <person name="Gilroy R."/>
        </authorList>
    </citation>
    <scope>NUCLEOTIDE SEQUENCE</scope>
    <source>
        <strain evidence="2">ChiSxjej6B18-287</strain>
    </source>
</reference>
<evidence type="ECO:0000313" key="3">
    <source>
        <dbReference type="Proteomes" id="UP000823893"/>
    </source>
</evidence>
<dbReference type="Proteomes" id="UP000823893">
    <property type="component" value="Unassembled WGS sequence"/>
</dbReference>
<sequence length="365" mass="42892">MAKNKADSYECRQYFQYSTLTFINQDVLDRGREKQGEIAAELAKIWYQRATELGNERTQDYFCHKYKNVTFDRHADTQALGRLRRDYFNAIKSRVQKKEILNIFFEDRLQADDKKEKYDVSLEQDKSVELWLERNGKGYDLYIGGNGGVEAPEDSSYLFYGYGNVKQILLKKNIDTSKVRNMSWMFSGCNHLQKLDVRNFDTKNVQDMSWMFSGCNHLQELNVRNFDTKNVQDMPGMFSGCNHLQELDVRNFDTKNVQDMSSMFSGCNHLQELDVRNFDTKNVQNMSSMFSGCDHLEELDVRNFDTKNVQNMSWMFCDCSQIKVLDIRNFNISNIKNVSYMFSGCCYIDRFQGIKQLKKILKDQI</sequence>
<dbReference type="NCBIfam" id="TIGR02167">
    <property type="entry name" value="Liste_lipo_26"/>
    <property type="match status" value="5"/>
</dbReference>
<name>A0A9D2SL50_9FIRM</name>
<dbReference type="GO" id="GO:0031012">
    <property type="term" value="C:extracellular matrix"/>
    <property type="evidence" value="ECO:0007669"/>
    <property type="project" value="TreeGrafter"/>
</dbReference>
<dbReference type="InterPro" id="IPR005046">
    <property type="entry name" value="DUF285"/>
</dbReference>
<evidence type="ECO:0000313" key="2">
    <source>
        <dbReference type="EMBL" id="HJC11234.1"/>
    </source>
</evidence>
<protein>
    <submittedName>
        <fullName evidence="2">BspA family leucine-rich repeat surface protein</fullName>
    </submittedName>
</protein>
<proteinExistence type="predicted"/>
<organism evidence="2 3">
    <name type="scientific">Candidatus Blautia merdigallinarum</name>
    <dbReference type="NCBI Taxonomy" id="2838495"/>
    <lineage>
        <taxon>Bacteria</taxon>
        <taxon>Bacillati</taxon>
        <taxon>Bacillota</taxon>
        <taxon>Clostridia</taxon>
        <taxon>Lachnospirales</taxon>
        <taxon>Lachnospiraceae</taxon>
        <taxon>Blautia</taxon>
    </lineage>
</organism>
<accession>A0A9D2SL50</accession>
<dbReference type="PANTHER" id="PTHR24373">
    <property type="entry name" value="SLIT RELATED LEUCINE-RICH REPEAT NEURONAL PROTEIN"/>
    <property type="match status" value="1"/>
</dbReference>
<dbReference type="InterPro" id="IPR011889">
    <property type="entry name" value="Liste_lipo_26"/>
</dbReference>
<dbReference type="InterPro" id="IPR032675">
    <property type="entry name" value="LRR_dom_sf"/>
</dbReference>
<dbReference type="Gene3D" id="3.80.10.10">
    <property type="entry name" value="Ribonuclease Inhibitor"/>
    <property type="match status" value="1"/>
</dbReference>
<dbReference type="AlphaFoldDB" id="A0A9D2SL50"/>
<dbReference type="SUPFAM" id="SSF52047">
    <property type="entry name" value="RNI-like"/>
    <property type="match status" value="1"/>
</dbReference>
<dbReference type="EMBL" id="DWWV01000137">
    <property type="protein sequence ID" value="HJC11234.1"/>
    <property type="molecule type" value="Genomic_DNA"/>
</dbReference>
<dbReference type="GO" id="GO:0005615">
    <property type="term" value="C:extracellular space"/>
    <property type="evidence" value="ECO:0007669"/>
    <property type="project" value="TreeGrafter"/>
</dbReference>
<dbReference type="PANTHER" id="PTHR24373:SF370">
    <property type="entry name" value="FISH-LIPS, ISOFORM E"/>
    <property type="match status" value="1"/>
</dbReference>
<keyword evidence="1" id="KW-0732">Signal</keyword>